<dbReference type="Gene3D" id="3.10.450.50">
    <property type="match status" value="1"/>
</dbReference>
<sequence>MTVVLQPPLAEDALRALFTKTYGAPGPTEQQWRAVYDPNVHFQDPTQERQGLEAYIAAQEGLLRRCDDVVLVPGAVALSGDTAFVEWTMGLKIKGIEFVYPAPLASASAPMVGSSSTAITSISSAPPLLRCRCWVVSCAGSTAVSCPEAPDQRGLRIT</sequence>
<dbReference type="AlphaFoldDB" id="K9P2W1"/>
<dbReference type="InterPro" id="IPR032710">
    <property type="entry name" value="NTF2-like_dom_sf"/>
</dbReference>
<dbReference type="KEGG" id="cgc:Cyagr_0194"/>
<dbReference type="Pfam" id="PF12680">
    <property type="entry name" value="SnoaL_2"/>
    <property type="match status" value="1"/>
</dbReference>
<dbReference type="eggNOG" id="COG4308">
    <property type="taxonomic scope" value="Bacteria"/>
</dbReference>
<evidence type="ECO:0000259" key="1">
    <source>
        <dbReference type="Pfam" id="PF12680"/>
    </source>
</evidence>
<dbReference type="STRING" id="292564.Cyagr_0194"/>
<dbReference type="Proteomes" id="UP000010388">
    <property type="component" value="Chromosome"/>
</dbReference>
<proteinExistence type="predicted"/>
<organism evidence="2 3">
    <name type="scientific">Cyanobium gracile (strain ATCC 27147 / PCC 6307)</name>
    <dbReference type="NCBI Taxonomy" id="292564"/>
    <lineage>
        <taxon>Bacteria</taxon>
        <taxon>Bacillati</taxon>
        <taxon>Cyanobacteriota</taxon>
        <taxon>Cyanophyceae</taxon>
        <taxon>Synechococcales</taxon>
        <taxon>Prochlorococcaceae</taxon>
        <taxon>Cyanobium</taxon>
    </lineage>
</organism>
<feature type="domain" description="SnoaL-like" evidence="1">
    <location>
        <begin position="31"/>
        <end position="91"/>
    </location>
</feature>
<dbReference type="SUPFAM" id="SSF54427">
    <property type="entry name" value="NTF2-like"/>
    <property type="match status" value="1"/>
</dbReference>
<evidence type="ECO:0000313" key="2">
    <source>
        <dbReference type="EMBL" id="AFY27400.1"/>
    </source>
</evidence>
<evidence type="ECO:0000313" key="3">
    <source>
        <dbReference type="Proteomes" id="UP000010388"/>
    </source>
</evidence>
<dbReference type="EMBL" id="CP003495">
    <property type="protein sequence ID" value="AFY27400.1"/>
    <property type="molecule type" value="Genomic_DNA"/>
</dbReference>
<dbReference type="HOGENOM" id="CLU_1666497_0_0_3"/>
<protein>
    <recommendedName>
        <fullName evidence="1">SnoaL-like domain-containing protein</fullName>
    </recommendedName>
</protein>
<dbReference type="InterPro" id="IPR037401">
    <property type="entry name" value="SnoaL-like"/>
</dbReference>
<accession>K9P2W1</accession>
<gene>
    <name evidence="2" type="ordered locus">Cyagr_0194</name>
</gene>
<name>K9P2W1_CYAGP</name>
<reference evidence="3" key="1">
    <citation type="journal article" date="2013" name="Proc. Natl. Acad. Sci. U.S.A.">
        <title>Improving the coverage of the cyanobacterial phylum using diversity-driven genome sequencing.</title>
        <authorList>
            <person name="Shih P.M."/>
            <person name="Wu D."/>
            <person name="Latifi A."/>
            <person name="Axen S.D."/>
            <person name="Fewer D.P."/>
            <person name="Talla E."/>
            <person name="Calteau A."/>
            <person name="Cai F."/>
            <person name="Tandeau de Marsac N."/>
            <person name="Rippka R."/>
            <person name="Herdman M."/>
            <person name="Sivonen K."/>
            <person name="Coursin T."/>
            <person name="Laurent T."/>
            <person name="Goodwin L."/>
            <person name="Nolan M."/>
            <person name="Davenport K.W."/>
            <person name="Han C.S."/>
            <person name="Rubin E.M."/>
            <person name="Eisen J.A."/>
            <person name="Woyke T."/>
            <person name="Gugger M."/>
            <person name="Kerfeld C.A."/>
        </authorList>
    </citation>
    <scope>NUCLEOTIDE SEQUENCE [LARGE SCALE GENOMIC DNA]</scope>
    <source>
        <strain evidence="3">ATCC 27147 / PCC 6307</strain>
    </source>
</reference>